<accession>A0A060YHZ5</accession>
<dbReference type="PaxDb" id="8022-A0A060YHZ5"/>
<protein>
    <recommendedName>
        <fullName evidence="4">CCHC-type domain-containing protein</fullName>
    </recommendedName>
</protein>
<dbReference type="STRING" id="8022.A0A060YHZ5"/>
<reference evidence="2" key="2">
    <citation type="submission" date="2014-03" db="EMBL/GenBank/DDBJ databases">
        <authorList>
            <person name="Genoscope - CEA"/>
        </authorList>
    </citation>
    <scope>NUCLEOTIDE SEQUENCE</scope>
</reference>
<evidence type="ECO:0000256" key="1">
    <source>
        <dbReference type="SAM" id="MobiDB-lite"/>
    </source>
</evidence>
<feature type="region of interest" description="Disordered" evidence="1">
    <location>
        <begin position="47"/>
        <end position="149"/>
    </location>
</feature>
<evidence type="ECO:0008006" key="4">
    <source>
        <dbReference type="Google" id="ProtNLM"/>
    </source>
</evidence>
<gene>
    <name evidence="2" type="ORF">GSONMT00041927001</name>
</gene>
<evidence type="ECO:0000313" key="3">
    <source>
        <dbReference type="Proteomes" id="UP000193380"/>
    </source>
</evidence>
<organism evidence="2 3">
    <name type="scientific">Oncorhynchus mykiss</name>
    <name type="common">Rainbow trout</name>
    <name type="synonym">Salmo gairdneri</name>
    <dbReference type="NCBI Taxonomy" id="8022"/>
    <lineage>
        <taxon>Eukaryota</taxon>
        <taxon>Metazoa</taxon>
        <taxon>Chordata</taxon>
        <taxon>Craniata</taxon>
        <taxon>Vertebrata</taxon>
        <taxon>Euteleostomi</taxon>
        <taxon>Actinopterygii</taxon>
        <taxon>Neopterygii</taxon>
        <taxon>Teleostei</taxon>
        <taxon>Protacanthopterygii</taxon>
        <taxon>Salmoniformes</taxon>
        <taxon>Salmonidae</taxon>
        <taxon>Salmoninae</taxon>
        <taxon>Oncorhynchus</taxon>
    </lineage>
</organism>
<feature type="compositionally biased region" description="Gly residues" evidence="1">
    <location>
        <begin position="58"/>
        <end position="69"/>
    </location>
</feature>
<reference evidence="2" key="1">
    <citation type="journal article" date="2014" name="Nat. Commun.">
        <title>The rainbow trout genome provides novel insights into evolution after whole-genome duplication in vertebrates.</title>
        <authorList>
            <person name="Berthelot C."/>
            <person name="Brunet F."/>
            <person name="Chalopin D."/>
            <person name="Juanchich A."/>
            <person name="Bernard M."/>
            <person name="Noel B."/>
            <person name="Bento P."/>
            <person name="Da Silva C."/>
            <person name="Labadie K."/>
            <person name="Alberti A."/>
            <person name="Aury J.M."/>
            <person name="Louis A."/>
            <person name="Dehais P."/>
            <person name="Bardou P."/>
            <person name="Montfort J."/>
            <person name="Klopp C."/>
            <person name="Cabau C."/>
            <person name="Gaspin C."/>
            <person name="Thorgaard G.H."/>
            <person name="Boussaha M."/>
            <person name="Quillet E."/>
            <person name="Guyomard R."/>
            <person name="Galiana D."/>
            <person name="Bobe J."/>
            <person name="Volff J.N."/>
            <person name="Genet C."/>
            <person name="Wincker P."/>
            <person name="Jaillon O."/>
            <person name="Roest Crollius H."/>
            <person name="Guiguen Y."/>
        </authorList>
    </citation>
    <scope>NUCLEOTIDE SEQUENCE [LARGE SCALE GENOMIC DNA]</scope>
</reference>
<dbReference type="Proteomes" id="UP000193380">
    <property type="component" value="Unassembled WGS sequence"/>
</dbReference>
<sequence length="149" mass="15367">MFLNNNEQQLNVHFKVRHGEGLYAGFASTDSLRCFECGDLGDKSFACPHKGHRQGEGTTAGGGNRGQNAGGKEMQIAEAGPSQSRDGGVDEAGPSQARDGRVVEAGSSQARDGGEAEAGSSQARDGRVVEAGSSQARDGGEARGWSRSG</sequence>
<proteinExistence type="predicted"/>
<dbReference type="EMBL" id="FR911661">
    <property type="protein sequence ID" value="CDQ91326.1"/>
    <property type="molecule type" value="Genomic_DNA"/>
</dbReference>
<name>A0A060YHZ5_ONCMY</name>
<evidence type="ECO:0000313" key="2">
    <source>
        <dbReference type="EMBL" id="CDQ91326.1"/>
    </source>
</evidence>
<dbReference type="AlphaFoldDB" id="A0A060YHZ5"/>